<sequence length="435" mass="46257">MGLEYGSGSSKHSESHPEVIDGSGSSDHEDTYPRLLVRIESSDHFQTDSDKIDGSVSSKNSESHSEVINGSDSSKRTEPKTGSTVIEGDLYIPTIKLGSSSFSSSSSSSPSSSSSSSLYDLFDAIVKESTDFESSNKSHEVTQSASEDHDNGISVDNSNISEEKEDGSPDHTLTHPVSDVTHESLVRNISPTQSPPLQAMERPGGYDPFRIPSSIFEKNKGTTPMDWSVASNESLFSIHPTPPSAMVAADNQSLVPDVENYKQKGEANGIADNTIKGPAEYQNKENKPNQAVSWKSASNHSYGSGDSAKSFSFPILERNASGLAGRSTTVNGQAAPILIVAGRSATIGTVAEKDGDVIDILSMINTNGVLILANGMRSSSLKGGVKQQQQQQQHLQSPPALVIVVVTVEKLSGVVKTPLIHLMEECFSAPKPPPV</sequence>
<evidence type="ECO:0000313" key="3">
    <source>
        <dbReference type="Proteomes" id="UP001314170"/>
    </source>
</evidence>
<feature type="compositionally biased region" description="Basic and acidic residues" evidence="1">
    <location>
        <begin position="40"/>
        <end position="53"/>
    </location>
</feature>
<feature type="compositionally biased region" description="Low complexity" evidence="1">
    <location>
        <begin position="99"/>
        <end position="117"/>
    </location>
</feature>
<feature type="compositionally biased region" description="Basic and acidic residues" evidence="1">
    <location>
        <begin position="130"/>
        <end position="151"/>
    </location>
</feature>
<accession>A0AAV1QYR2</accession>
<feature type="compositionally biased region" description="Polar residues" evidence="1">
    <location>
        <begin position="288"/>
        <end position="299"/>
    </location>
</feature>
<dbReference type="AlphaFoldDB" id="A0AAV1QYR2"/>
<dbReference type="PANTHER" id="PTHR33673">
    <property type="entry name" value="SUPPRESSOR SRP40-LIKE PROTEIN"/>
    <property type="match status" value="1"/>
</dbReference>
<organism evidence="2 3">
    <name type="scientific">Dovyalis caffra</name>
    <dbReference type="NCBI Taxonomy" id="77055"/>
    <lineage>
        <taxon>Eukaryota</taxon>
        <taxon>Viridiplantae</taxon>
        <taxon>Streptophyta</taxon>
        <taxon>Embryophyta</taxon>
        <taxon>Tracheophyta</taxon>
        <taxon>Spermatophyta</taxon>
        <taxon>Magnoliopsida</taxon>
        <taxon>eudicotyledons</taxon>
        <taxon>Gunneridae</taxon>
        <taxon>Pentapetalae</taxon>
        <taxon>rosids</taxon>
        <taxon>fabids</taxon>
        <taxon>Malpighiales</taxon>
        <taxon>Salicaceae</taxon>
        <taxon>Flacourtieae</taxon>
        <taxon>Dovyalis</taxon>
    </lineage>
</organism>
<dbReference type="Proteomes" id="UP001314170">
    <property type="component" value="Unassembled WGS sequence"/>
</dbReference>
<name>A0AAV1QYR2_9ROSI</name>
<dbReference type="EMBL" id="CAWUPB010000851">
    <property type="protein sequence ID" value="CAK7326209.1"/>
    <property type="molecule type" value="Genomic_DNA"/>
</dbReference>
<gene>
    <name evidence="2" type="ORF">DCAF_LOCUS3906</name>
</gene>
<proteinExistence type="predicted"/>
<feature type="region of interest" description="Disordered" evidence="1">
    <location>
        <begin position="130"/>
        <end position="176"/>
    </location>
</feature>
<dbReference type="PANTHER" id="PTHR33673:SF36">
    <property type="entry name" value="MYB-LIKE PROTEIN Q"/>
    <property type="match status" value="1"/>
</dbReference>
<evidence type="ECO:0000313" key="2">
    <source>
        <dbReference type="EMBL" id="CAK7326209.1"/>
    </source>
</evidence>
<protein>
    <submittedName>
        <fullName evidence="2">Uncharacterized protein</fullName>
    </submittedName>
</protein>
<keyword evidence="3" id="KW-1185">Reference proteome</keyword>
<feature type="region of interest" description="Disordered" evidence="1">
    <location>
        <begin position="280"/>
        <end position="299"/>
    </location>
</feature>
<evidence type="ECO:0000256" key="1">
    <source>
        <dbReference type="SAM" id="MobiDB-lite"/>
    </source>
</evidence>
<comment type="caution">
    <text evidence="2">The sequence shown here is derived from an EMBL/GenBank/DDBJ whole genome shotgun (WGS) entry which is preliminary data.</text>
</comment>
<feature type="region of interest" description="Disordered" evidence="1">
    <location>
        <begin position="1"/>
        <end position="117"/>
    </location>
</feature>
<reference evidence="2 3" key="1">
    <citation type="submission" date="2024-01" db="EMBL/GenBank/DDBJ databases">
        <authorList>
            <person name="Waweru B."/>
        </authorList>
    </citation>
    <scope>NUCLEOTIDE SEQUENCE [LARGE SCALE GENOMIC DNA]</scope>
</reference>